<gene>
    <name evidence="3" type="ORF">HYX28_11150</name>
</gene>
<comment type="caution">
    <text evidence="3">The sequence shown here is derived from an EMBL/GenBank/DDBJ whole genome shotgun (WGS) entry which is preliminary data.</text>
</comment>
<comment type="function">
    <text evidence="1">Catalyzes the hydroxylation of the N(6)-(4-aminobutyl)-L-lysine intermediate produced by deoxyhypusine synthase/DHPS on a critical lysine of the eukaryotic translation initiation factor 5A/eIF-5A. This is the second step of the post-translational modification of that lysine into an unusual amino acid residue named hypusine. Hypusination is unique to mature eIF-5A factor and is essential for its function.</text>
</comment>
<feature type="transmembrane region" description="Helical" evidence="2">
    <location>
        <begin position="12"/>
        <end position="31"/>
    </location>
</feature>
<dbReference type="SMART" id="SM00567">
    <property type="entry name" value="EZ_HEAT"/>
    <property type="match status" value="4"/>
</dbReference>
<dbReference type="PANTHER" id="PTHR12697:SF5">
    <property type="entry name" value="DEOXYHYPUSINE HYDROXYLASE"/>
    <property type="match status" value="1"/>
</dbReference>
<reference evidence="3" key="1">
    <citation type="submission" date="2020-07" db="EMBL/GenBank/DDBJ databases">
        <title>Huge and variable diversity of episymbiotic CPR bacteria and DPANN archaea in groundwater ecosystems.</title>
        <authorList>
            <person name="He C.Y."/>
            <person name="Keren R."/>
            <person name="Whittaker M."/>
            <person name="Farag I.F."/>
            <person name="Doudna J."/>
            <person name="Cate J.H.D."/>
            <person name="Banfield J.F."/>
        </authorList>
    </citation>
    <scope>NUCLEOTIDE SEQUENCE</scope>
    <source>
        <strain evidence="3">NC_groundwater_580_Pr5_B-0.1um_64_19</strain>
    </source>
</reference>
<dbReference type="Pfam" id="PF13646">
    <property type="entry name" value="HEAT_2"/>
    <property type="match status" value="2"/>
</dbReference>
<dbReference type="Proteomes" id="UP000779809">
    <property type="component" value="Unassembled WGS sequence"/>
</dbReference>
<accession>A0A932A9Y3</accession>
<evidence type="ECO:0000313" key="3">
    <source>
        <dbReference type="EMBL" id="MBI2679327.1"/>
    </source>
</evidence>
<evidence type="ECO:0000256" key="1">
    <source>
        <dbReference type="ARBA" id="ARBA00045876"/>
    </source>
</evidence>
<evidence type="ECO:0000313" key="4">
    <source>
        <dbReference type="Proteomes" id="UP000779809"/>
    </source>
</evidence>
<dbReference type="Gene3D" id="1.25.10.10">
    <property type="entry name" value="Leucine-rich Repeat Variant"/>
    <property type="match status" value="2"/>
</dbReference>
<dbReference type="InterPro" id="IPR011989">
    <property type="entry name" value="ARM-like"/>
</dbReference>
<protein>
    <submittedName>
        <fullName evidence="3">HEAT repeat domain-containing protein</fullName>
    </submittedName>
</protein>
<dbReference type="PANTHER" id="PTHR12697">
    <property type="entry name" value="PBS LYASE HEAT-LIKE PROTEIN"/>
    <property type="match status" value="1"/>
</dbReference>
<keyword evidence="2" id="KW-0812">Transmembrane</keyword>
<evidence type="ECO:0000256" key="2">
    <source>
        <dbReference type="SAM" id="Phobius"/>
    </source>
</evidence>
<proteinExistence type="predicted"/>
<keyword evidence="2" id="KW-0472">Membrane</keyword>
<dbReference type="AlphaFoldDB" id="A0A932A9Y3"/>
<organism evidence="3 4">
    <name type="scientific">Candidatus Korobacter versatilis</name>
    <dbReference type="NCBI Taxonomy" id="658062"/>
    <lineage>
        <taxon>Bacteria</taxon>
        <taxon>Pseudomonadati</taxon>
        <taxon>Acidobacteriota</taxon>
        <taxon>Terriglobia</taxon>
        <taxon>Terriglobales</taxon>
        <taxon>Candidatus Korobacteraceae</taxon>
        <taxon>Candidatus Korobacter</taxon>
    </lineage>
</organism>
<dbReference type="SUPFAM" id="SSF48371">
    <property type="entry name" value="ARM repeat"/>
    <property type="match status" value="1"/>
</dbReference>
<dbReference type="InterPro" id="IPR016024">
    <property type="entry name" value="ARM-type_fold"/>
</dbReference>
<name>A0A932A9Y3_9BACT</name>
<dbReference type="InterPro" id="IPR004155">
    <property type="entry name" value="PBS_lyase_HEAT"/>
</dbReference>
<sequence length="504" mass="56733">MLFIEDLASLVLWLLATVVSVNLLFLMFIFYRRLGRKRYYEDKDAARSRYTRVISEFVDNEINVERAIVLLDEASTRAEHDAVQEMLLAQEDANNAERISQVFFGLGYVERWSRQVFGRRRTKALIERSMRREKASISTTVDRGVLASIGKIRVFAVPRAMALEALGRLAPEYAQVFIAEGLHDASPEVRRVAIAAMGRNRHPAAIPLLFEELLKAVEMKNDVSLRSTKSALVCYTMEDLGHFVPYLSHPNRRMRFFVVDTVREICNKASRNMLLNKNDFPQELYDAFLESATRDEFADVRARCGAVIKHFRDKRALAALRALLTDENDFVRLHSVRACQDRYYAELVPDMVRRLSDTRWRVREAAVKALASFGTSGSNELYKYFINTKDQYVSEQISEEIQRSGLTADMVAALAHGGEDRDLAMAVAKKLVLMGKASLLTAAVAGLTQPEPRILLMDALMLAPTEEFLAVMEVIANNDGGPVGDKARSLLQAAEQRAVGAGTN</sequence>
<dbReference type="PROSITE" id="PS50077">
    <property type="entry name" value="HEAT_REPEAT"/>
    <property type="match status" value="1"/>
</dbReference>
<dbReference type="InterPro" id="IPR021133">
    <property type="entry name" value="HEAT_type_2"/>
</dbReference>
<keyword evidence="2" id="KW-1133">Transmembrane helix</keyword>
<dbReference type="GO" id="GO:0016491">
    <property type="term" value="F:oxidoreductase activity"/>
    <property type="evidence" value="ECO:0007669"/>
    <property type="project" value="TreeGrafter"/>
</dbReference>
<dbReference type="EMBL" id="JACPNR010000014">
    <property type="protein sequence ID" value="MBI2679327.1"/>
    <property type="molecule type" value="Genomic_DNA"/>
</dbReference>